<evidence type="ECO:0000313" key="12">
    <source>
        <dbReference type="EMBL" id="GEO83779.1"/>
    </source>
</evidence>
<evidence type="ECO:0000256" key="7">
    <source>
        <dbReference type="ARBA" id="ARBA00023027"/>
    </source>
</evidence>
<keyword evidence="2" id="KW-0235">DNA replication</keyword>
<keyword evidence="8" id="KW-0234">DNA repair</keyword>
<dbReference type="Pfam" id="PF04434">
    <property type="entry name" value="SWIM"/>
    <property type="match status" value="1"/>
</dbReference>
<evidence type="ECO:0000256" key="9">
    <source>
        <dbReference type="PROSITE-ProRule" id="PRU00325"/>
    </source>
</evidence>
<dbReference type="InterPro" id="IPR007527">
    <property type="entry name" value="Znf_SWIM"/>
</dbReference>
<dbReference type="GO" id="GO:0006281">
    <property type="term" value="P:DNA repair"/>
    <property type="evidence" value="ECO:0007669"/>
    <property type="project" value="UniProtKB-KW"/>
</dbReference>
<dbReference type="SUPFAM" id="SSF52113">
    <property type="entry name" value="BRCT domain"/>
    <property type="match status" value="1"/>
</dbReference>
<evidence type="ECO:0000256" key="8">
    <source>
        <dbReference type="ARBA" id="ARBA00023204"/>
    </source>
</evidence>
<keyword evidence="7" id="KW-0520">NAD</keyword>
<proteinExistence type="predicted"/>
<evidence type="ECO:0000256" key="6">
    <source>
        <dbReference type="ARBA" id="ARBA00022842"/>
    </source>
</evidence>
<dbReference type="GO" id="GO:0006260">
    <property type="term" value="P:DNA replication"/>
    <property type="evidence" value="ECO:0007669"/>
    <property type="project" value="UniProtKB-KW"/>
</dbReference>
<feature type="domain" description="BRCT" evidence="10">
    <location>
        <begin position="123"/>
        <end position="196"/>
    </location>
</feature>
<keyword evidence="6" id="KW-0460">Magnesium</keyword>
<dbReference type="SMART" id="SM00292">
    <property type="entry name" value="BRCT"/>
    <property type="match status" value="1"/>
</dbReference>
<accession>A0A512HEA2</accession>
<dbReference type="PROSITE" id="PS50172">
    <property type="entry name" value="BRCT"/>
    <property type="match status" value="1"/>
</dbReference>
<evidence type="ECO:0000256" key="3">
    <source>
        <dbReference type="ARBA" id="ARBA00022723"/>
    </source>
</evidence>
<keyword evidence="5" id="KW-0862">Zinc</keyword>
<dbReference type="Gene3D" id="3.40.50.10190">
    <property type="entry name" value="BRCT domain"/>
    <property type="match status" value="1"/>
</dbReference>
<keyword evidence="1" id="KW-0436">Ligase</keyword>
<evidence type="ECO:0008006" key="14">
    <source>
        <dbReference type="Google" id="ProtNLM"/>
    </source>
</evidence>
<evidence type="ECO:0000256" key="2">
    <source>
        <dbReference type="ARBA" id="ARBA00022705"/>
    </source>
</evidence>
<dbReference type="FunFam" id="3.40.50.10190:FF:000054">
    <property type="entry name" value="DNA ligase"/>
    <property type="match status" value="1"/>
</dbReference>
<dbReference type="EMBL" id="BJZP01000003">
    <property type="protein sequence ID" value="GEO83779.1"/>
    <property type="molecule type" value="Genomic_DNA"/>
</dbReference>
<evidence type="ECO:0000313" key="13">
    <source>
        <dbReference type="Proteomes" id="UP000321717"/>
    </source>
</evidence>
<dbReference type="CDD" id="cd17748">
    <property type="entry name" value="BRCT_DNA_ligase_like"/>
    <property type="match status" value="1"/>
</dbReference>
<keyword evidence="3" id="KW-0479">Metal-binding</keyword>
<gene>
    <name evidence="12" type="ORF">RNA01_07110</name>
</gene>
<protein>
    <recommendedName>
        <fullName evidence="14">SWIM-type domain-containing protein</fullName>
    </recommendedName>
</protein>
<dbReference type="Pfam" id="PF00533">
    <property type="entry name" value="BRCT"/>
    <property type="match status" value="1"/>
</dbReference>
<evidence type="ECO:0000259" key="10">
    <source>
        <dbReference type="PROSITE" id="PS50172"/>
    </source>
</evidence>
<evidence type="ECO:0000256" key="4">
    <source>
        <dbReference type="ARBA" id="ARBA00022763"/>
    </source>
</evidence>
<reference evidence="12 13" key="1">
    <citation type="submission" date="2019-07" db="EMBL/GenBank/DDBJ databases">
        <title>Whole genome shotgun sequence of Rhizobium naphthalenivorans NBRC 107585.</title>
        <authorList>
            <person name="Hosoyama A."/>
            <person name="Uohara A."/>
            <person name="Ohji S."/>
            <person name="Ichikawa N."/>
        </authorList>
    </citation>
    <scope>NUCLEOTIDE SEQUENCE [LARGE SCALE GENOMIC DNA]</scope>
    <source>
        <strain evidence="12 13">NBRC 107585</strain>
    </source>
</reference>
<keyword evidence="4" id="KW-0227">DNA damage</keyword>
<feature type="domain" description="SWIM-type" evidence="11">
    <location>
        <begin position="27"/>
        <end position="64"/>
    </location>
</feature>
<evidence type="ECO:0000259" key="11">
    <source>
        <dbReference type="PROSITE" id="PS50966"/>
    </source>
</evidence>
<organism evidence="12 13">
    <name type="scientific">Ciceribacter naphthalenivorans</name>
    <dbReference type="NCBI Taxonomy" id="1118451"/>
    <lineage>
        <taxon>Bacteria</taxon>
        <taxon>Pseudomonadati</taxon>
        <taxon>Pseudomonadota</taxon>
        <taxon>Alphaproteobacteria</taxon>
        <taxon>Hyphomicrobiales</taxon>
        <taxon>Rhizobiaceae</taxon>
        <taxon>Ciceribacter</taxon>
    </lineage>
</organism>
<keyword evidence="9" id="KW-0863">Zinc-finger</keyword>
<evidence type="ECO:0000256" key="1">
    <source>
        <dbReference type="ARBA" id="ARBA00022598"/>
    </source>
</evidence>
<dbReference type="AlphaFoldDB" id="A0A512HEA2"/>
<keyword evidence="13" id="KW-1185">Reference proteome</keyword>
<sequence>MSEVEFEPGGEKRVVGRYTVKGKSGIYALEFWIDAGMLNASCSCRAAVMHRLCRHVKALLDGVPDDLLDGNLNILTSFRTVPAILFMNERHERGISGDWARAIAASECSTGGRVSNANQAPKNGDISLSGKTLVFTGSLERFTRDEAKARAESLGAKVAGSVSKKTDYVVAGADAGSKLAKARELGVTVMTEDEWLALIEG</sequence>
<dbReference type="GO" id="GO:0008270">
    <property type="term" value="F:zinc ion binding"/>
    <property type="evidence" value="ECO:0007669"/>
    <property type="project" value="UniProtKB-KW"/>
</dbReference>
<dbReference type="Proteomes" id="UP000321717">
    <property type="component" value="Unassembled WGS sequence"/>
</dbReference>
<evidence type="ECO:0000256" key="5">
    <source>
        <dbReference type="ARBA" id="ARBA00022833"/>
    </source>
</evidence>
<dbReference type="InterPro" id="IPR001357">
    <property type="entry name" value="BRCT_dom"/>
</dbReference>
<comment type="caution">
    <text evidence="12">The sequence shown here is derived from an EMBL/GenBank/DDBJ whole genome shotgun (WGS) entry which is preliminary data.</text>
</comment>
<dbReference type="InterPro" id="IPR036420">
    <property type="entry name" value="BRCT_dom_sf"/>
</dbReference>
<dbReference type="GO" id="GO:0016874">
    <property type="term" value="F:ligase activity"/>
    <property type="evidence" value="ECO:0007669"/>
    <property type="project" value="UniProtKB-KW"/>
</dbReference>
<name>A0A512HEA2_9HYPH</name>
<dbReference type="PROSITE" id="PS50966">
    <property type="entry name" value="ZF_SWIM"/>
    <property type="match status" value="1"/>
</dbReference>